<dbReference type="Pfam" id="PF13306">
    <property type="entry name" value="LRR_5"/>
    <property type="match status" value="2"/>
</dbReference>
<organism evidence="5 6">
    <name type="scientific">Clostridium aminobutyricum</name>
    <dbReference type="NCBI Taxonomy" id="33953"/>
    <lineage>
        <taxon>Bacteria</taxon>
        <taxon>Bacillati</taxon>
        <taxon>Bacillota</taxon>
        <taxon>Clostridia</taxon>
        <taxon>Eubacteriales</taxon>
        <taxon>Clostridiaceae</taxon>
        <taxon>Clostridium</taxon>
    </lineage>
</organism>
<name>A0A939D708_CLOAM</name>
<dbReference type="Pfam" id="PF00395">
    <property type="entry name" value="SLH"/>
    <property type="match status" value="3"/>
</dbReference>
<feature type="compositionally biased region" description="Low complexity" evidence="2">
    <location>
        <begin position="1122"/>
        <end position="1142"/>
    </location>
</feature>
<comment type="caution">
    <text evidence="5">The sequence shown here is derived from an EMBL/GenBank/DDBJ whole genome shotgun (WGS) entry which is preliminary data.</text>
</comment>
<dbReference type="PANTHER" id="PTHR45661">
    <property type="entry name" value="SURFACE ANTIGEN"/>
    <property type="match status" value="1"/>
</dbReference>
<dbReference type="PROSITE" id="PS51272">
    <property type="entry name" value="SLH"/>
    <property type="match status" value="3"/>
</dbReference>
<proteinExistence type="predicted"/>
<protein>
    <submittedName>
        <fullName evidence="5">S-layer homology domain-containing protein</fullName>
    </submittedName>
</protein>
<accession>A0A939D708</accession>
<evidence type="ECO:0000256" key="2">
    <source>
        <dbReference type="SAM" id="MobiDB-lite"/>
    </source>
</evidence>
<dbReference type="Gene3D" id="3.80.10.10">
    <property type="entry name" value="Ribonuclease Inhibitor"/>
    <property type="match status" value="1"/>
</dbReference>
<evidence type="ECO:0000256" key="1">
    <source>
        <dbReference type="ARBA" id="ARBA00022737"/>
    </source>
</evidence>
<evidence type="ECO:0000259" key="4">
    <source>
        <dbReference type="PROSITE" id="PS51272"/>
    </source>
</evidence>
<evidence type="ECO:0000313" key="6">
    <source>
        <dbReference type="Proteomes" id="UP000664545"/>
    </source>
</evidence>
<dbReference type="InterPro" id="IPR026906">
    <property type="entry name" value="LRR_5"/>
</dbReference>
<dbReference type="PANTHER" id="PTHR45661:SF3">
    <property type="entry name" value="IG-LIKE DOMAIN-CONTAINING PROTEIN"/>
    <property type="match status" value="1"/>
</dbReference>
<sequence length="1532" mass="155579">MKQKRKRIGSLLLVLCMVLTMMPAVAFAETEENVTVSTSWDLTDALESATPKNITVDSTLIQMNTTTVNANHTLNIAEDQIVEVMGSKLTIPAGKTLTVQGPGTFRNWSADGIVLEGTLSLKDGLTFNVLNNAGAGGVSIGSSGKLQSVDCAITIENSDASSSGTIGITDFGTIDIQGGTLWIQNQCFGSIGIFSLSQMTVSDGCEITIENTGDMSVGILSYSNSMLITGSDLTIKNSRQSGQNTGLSLAGTADIENSQVVFENDANGVAIDPSDGALTFKECEITTNTSKWGIFSSEGTGAVVYKDSTITVPSGKAMIAQNLASVGGSGASKIILAAGAKLQGYPMQDRGIPLTSTNEITVGEADAAASPTGLSAGTYTWDGTYFIKGVDTTAPTLSAGTVNRTSDTAATIGFTTNEAGTAFYAVANSGAAAPAKEAIAAGGLSLGTVSGTVSGKDVTLTAGAKDIYVVVKDAENNISEPLKIEAAAYSAPVGGTGWTLENDGHLTITSNEGMTGWIAAGYAPKASVTALTIGEAVSSIPVNAFVSCLNLATVTFDGTPAVTSIGGSAFSYCALTAFTIPANVNAINPTAFVGTPITTFTVADGNTDFSVSAQSGALLTDGGATLYAFPKGITGEYTVEDSITAIGGFAFDETDLSIVVIPDTVTSIGDSAFPGDSMLTAVFFESNNPPAIEGNDNFLYCDKLSSIYVPAGAVDTYKEVPGLANCIDIIKADPGPNPNVSDEDGLKAALEYALPQTITMTDDITVSAGNVTVGADHTLNINGKTLTISNNRGIITNGKALTINGGGTVTIANSAQNGIRGGNGTSNIDGGTLNLVNVTVDLENTGNSGGLSNMNITMGNGATINLKSPTAGGQIRLGDDRTLTINTGAAVNVNAFTDRGIDILGGTVHVDGGTLSVKVGSGVNQGISSSKGGSFLKYSSGILSATTGSGIYLIGTLKVEGLGGKFKDRGTVFTASGQVTVGDGNAAASPNGLTEGTYLWNGTQFEKHGINVTTEPQDATVTQGAISGSLTVAAEASNNSQVNYQWWQRNEVPGGFFYSAIAGATGSSFSIPTNLTAGTYIFRGQLTAAGCHDGYTRDVTVTVNPPASSGGGGKGGGGGGASVVTPPTQPTTGTTTSGNTTTATTTATAAVNSSGTATASVTQAQVSEAITKAAEAAAKQGNGAAAVVEIKVTAPANAKTVETSIPKAAMELAADGKTAALTVSTPVASLSFDAAALSTIAGEAAGVVNISASIVDASTLSAETQQLIGDRPVFNFSVTSGEQTISQFGGSVSVSVPYSPKAGEDLNAIVIYYINGSGKPEVVSNCSYDPDTGTIGFKTSHFSQYAVGYNKVTFKDVAESAWYGKAVSFIAARGVTTGTGNGNYSPDAKLTRGEFIVMLMKAYGIAPDTATAENFADAGSTYYTGYLAEAKRLGISGGVGNNLFAPGKEITRQEMFTLLYNALKAIGELPEGNTGKSPSAFSDAGQISSWAKDAMTLMVKTGTVSGSGGKLAPGETTTRVQMAQVLYNLMSE</sequence>
<dbReference type="EMBL" id="JAFJZZ010000001">
    <property type="protein sequence ID" value="MBN7772267.1"/>
    <property type="molecule type" value="Genomic_DNA"/>
</dbReference>
<evidence type="ECO:0000256" key="3">
    <source>
        <dbReference type="SAM" id="SignalP"/>
    </source>
</evidence>
<evidence type="ECO:0000313" key="5">
    <source>
        <dbReference type="EMBL" id="MBN7772267.1"/>
    </source>
</evidence>
<dbReference type="InterPro" id="IPR032675">
    <property type="entry name" value="LRR_dom_sf"/>
</dbReference>
<dbReference type="InterPro" id="IPR053139">
    <property type="entry name" value="Surface_bspA-like"/>
</dbReference>
<feature type="signal peptide" evidence="3">
    <location>
        <begin position="1"/>
        <end position="28"/>
    </location>
</feature>
<keyword evidence="6" id="KW-1185">Reference proteome</keyword>
<keyword evidence="1" id="KW-0677">Repeat</keyword>
<feature type="region of interest" description="Disordered" evidence="2">
    <location>
        <begin position="1102"/>
        <end position="1142"/>
    </location>
</feature>
<feature type="domain" description="SLH" evidence="4">
    <location>
        <begin position="1350"/>
        <end position="1413"/>
    </location>
</feature>
<dbReference type="Proteomes" id="UP000664545">
    <property type="component" value="Unassembled WGS sequence"/>
</dbReference>
<feature type="domain" description="SLH" evidence="4">
    <location>
        <begin position="1414"/>
        <end position="1473"/>
    </location>
</feature>
<gene>
    <name evidence="5" type="ORF">JYB65_02720</name>
</gene>
<reference evidence="5" key="1">
    <citation type="submission" date="2021-02" db="EMBL/GenBank/DDBJ databases">
        <title>Abyssanaerobacter marinus gen.nov., sp., nov, anaerobic bacterium isolated from the Onnuri vent field of Indian Ocean and suggestion of Mogibacteriaceae fam. nov., and proposal of reclassification of ambiguous this family's genus member.</title>
        <authorList>
            <person name="Kim Y.J."/>
            <person name="Yang J.-A."/>
        </authorList>
    </citation>
    <scope>NUCLEOTIDE SEQUENCE</scope>
    <source>
        <strain evidence="5">DSM 2634</strain>
    </source>
</reference>
<feature type="chain" id="PRO_5036908559" evidence="3">
    <location>
        <begin position="29"/>
        <end position="1532"/>
    </location>
</feature>
<keyword evidence="3" id="KW-0732">Signal</keyword>
<dbReference type="RefSeq" id="WP_206581083.1">
    <property type="nucleotide sequence ID" value="NZ_JAFJZZ010000001.1"/>
</dbReference>
<feature type="compositionally biased region" description="Gly residues" evidence="2">
    <location>
        <begin position="1109"/>
        <end position="1121"/>
    </location>
</feature>
<dbReference type="InterPro" id="IPR001119">
    <property type="entry name" value="SLH_dom"/>
</dbReference>
<feature type="domain" description="SLH" evidence="4">
    <location>
        <begin position="1478"/>
        <end position="1532"/>
    </location>
</feature>